<comment type="caution">
    <text evidence="5">The sequence shown here is derived from an EMBL/GenBank/DDBJ whole genome shotgun (WGS) entry which is preliminary data.</text>
</comment>
<dbReference type="PROSITE" id="PS51253">
    <property type="entry name" value="HTH_CENPB"/>
    <property type="match status" value="1"/>
</dbReference>
<dbReference type="GO" id="GO:0005634">
    <property type="term" value="C:nucleus"/>
    <property type="evidence" value="ECO:0007669"/>
    <property type="project" value="UniProtKB-SubCell"/>
</dbReference>
<dbReference type="PANTHER" id="PTHR33215">
    <property type="entry name" value="PROTEIN DISTAL ANTENNA"/>
    <property type="match status" value="1"/>
</dbReference>
<evidence type="ECO:0000313" key="6">
    <source>
        <dbReference type="Proteomes" id="UP001432027"/>
    </source>
</evidence>
<dbReference type="Pfam" id="PF03221">
    <property type="entry name" value="HTH_Tnp_Tc5"/>
    <property type="match status" value="2"/>
</dbReference>
<feature type="compositionally biased region" description="Low complexity" evidence="3">
    <location>
        <begin position="64"/>
        <end position="81"/>
    </location>
</feature>
<feature type="domain" description="HTH CENPB-type" evidence="4">
    <location>
        <begin position="329"/>
        <end position="409"/>
    </location>
</feature>
<feature type="region of interest" description="Disordered" evidence="3">
    <location>
        <begin position="1"/>
        <end position="25"/>
    </location>
</feature>
<keyword evidence="2" id="KW-0238">DNA-binding</keyword>
<protein>
    <recommendedName>
        <fullName evidence="4">HTH CENPB-type domain-containing protein</fullName>
    </recommendedName>
</protein>
<dbReference type="Proteomes" id="UP001432027">
    <property type="component" value="Unassembled WGS sequence"/>
</dbReference>
<dbReference type="InterPro" id="IPR006600">
    <property type="entry name" value="HTH_CenpB_DNA-bd_dom"/>
</dbReference>
<dbReference type="SUPFAM" id="SSF48295">
    <property type="entry name" value="TrpR-like"/>
    <property type="match status" value="1"/>
</dbReference>
<dbReference type="SUPFAM" id="SSF46689">
    <property type="entry name" value="Homeodomain-like"/>
    <property type="match status" value="2"/>
</dbReference>
<proteinExistence type="predicted"/>
<accession>A0AAV5U131</accession>
<dbReference type="AlphaFoldDB" id="A0AAV5U131"/>
<dbReference type="InterPro" id="IPR010921">
    <property type="entry name" value="Trp_repressor/repl_initiator"/>
</dbReference>
<sequence length="504" mass="55459">PSSSSSSSFDCPPSTSSSSLPTCSNPIPSSRWLSHQLAPKPPLFGPAAATVAPMLDMEPGESMTSATVSTPTSSVAGGSTAMTNPPRMSYPREFKLVVVDYFNNNGRNKYRTCKRFSITKSMLNGWISKVDKIRESRPGSLKSGRSGRKPQFPDIEKHLYVEYENEVAATGLKPGNKWIRDRARQLAIDRADGSQASLDLLNCQFSERWLSNFKKRFSIPIGKEKECQWTPQEKTIEEISAELGSRTDTVQRAATYDEGMESGSTPSSSSTIPALDPSDKSSVPFNTDELASELLANSGQLPIHSFYQRFPTLCKKKAGPNARSVSPDASKRGRKVQFPKVEEILNARLQNRTKLRFKISNKWLQDEARDIASTVCPEALEEATKQGKTLFSEHWLHNFKRRFNVIACLSTTSNESTSQPHSDMDLPSTCSPSISTPCNLHHSPSSSFLPIPPSLLHPSLITSSSIPLGGIPSSRTVPSSTPSLLDPASLEWLLLQQSVGQWYF</sequence>
<dbReference type="SMART" id="SM00674">
    <property type="entry name" value="CENPB"/>
    <property type="match status" value="2"/>
</dbReference>
<reference evidence="5" key="1">
    <citation type="submission" date="2023-10" db="EMBL/GenBank/DDBJ databases">
        <title>Genome assembly of Pristionchus species.</title>
        <authorList>
            <person name="Yoshida K."/>
            <person name="Sommer R.J."/>
        </authorList>
    </citation>
    <scope>NUCLEOTIDE SEQUENCE</scope>
    <source>
        <strain evidence="5">RS0144</strain>
    </source>
</reference>
<dbReference type="Gene3D" id="1.10.10.60">
    <property type="entry name" value="Homeodomain-like"/>
    <property type="match status" value="3"/>
</dbReference>
<feature type="non-terminal residue" evidence="5">
    <location>
        <position position="1"/>
    </location>
</feature>
<dbReference type="GO" id="GO:0043565">
    <property type="term" value="F:sequence-specific DNA binding"/>
    <property type="evidence" value="ECO:0007669"/>
    <property type="project" value="InterPro"/>
</dbReference>
<dbReference type="EMBL" id="BTSX01000005">
    <property type="protein sequence ID" value="GMT00231.1"/>
    <property type="molecule type" value="Genomic_DNA"/>
</dbReference>
<evidence type="ECO:0000256" key="3">
    <source>
        <dbReference type="SAM" id="MobiDB-lite"/>
    </source>
</evidence>
<keyword evidence="6" id="KW-1185">Reference proteome</keyword>
<name>A0AAV5U131_9BILA</name>
<evidence type="ECO:0000313" key="5">
    <source>
        <dbReference type="EMBL" id="GMT00231.1"/>
    </source>
</evidence>
<feature type="compositionally biased region" description="Low complexity" evidence="3">
    <location>
        <begin position="262"/>
        <end position="271"/>
    </location>
</feature>
<evidence type="ECO:0000259" key="4">
    <source>
        <dbReference type="PROSITE" id="PS51253"/>
    </source>
</evidence>
<evidence type="ECO:0000256" key="1">
    <source>
        <dbReference type="ARBA" id="ARBA00004123"/>
    </source>
</evidence>
<dbReference type="PANTHER" id="PTHR33215:SF13">
    <property type="entry name" value="PROTEIN DISTAL ANTENNA"/>
    <property type="match status" value="1"/>
</dbReference>
<organism evidence="5 6">
    <name type="scientific">Pristionchus entomophagus</name>
    <dbReference type="NCBI Taxonomy" id="358040"/>
    <lineage>
        <taxon>Eukaryota</taxon>
        <taxon>Metazoa</taxon>
        <taxon>Ecdysozoa</taxon>
        <taxon>Nematoda</taxon>
        <taxon>Chromadorea</taxon>
        <taxon>Rhabditida</taxon>
        <taxon>Rhabditina</taxon>
        <taxon>Diplogasteromorpha</taxon>
        <taxon>Diplogasteroidea</taxon>
        <taxon>Neodiplogasteridae</taxon>
        <taxon>Pristionchus</taxon>
    </lineage>
</organism>
<gene>
    <name evidence="5" type="ORF">PENTCL1PPCAC_22405</name>
</gene>
<dbReference type="InterPro" id="IPR051839">
    <property type="entry name" value="RD_transcriptional_regulator"/>
</dbReference>
<comment type="subcellular location">
    <subcellularLocation>
        <location evidence="1">Nucleus</location>
    </subcellularLocation>
</comment>
<dbReference type="InterPro" id="IPR009057">
    <property type="entry name" value="Homeodomain-like_sf"/>
</dbReference>
<feature type="compositionally biased region" description="Low complexity" evidence="3">
    <location>
        <begin position="1"/>
        <end position="24"/>
    </location>
</feature>
<feature type="region of interest" description="Disordered" evidence="3">
    <location>
        <begin position="60"/>
        <end position="87"/>
    </location>
</feature>
<feature type="region of interest" description="Disordered" evidence="3">
    <location>
        <begin position="257"/>
        <end position="283"/>
    </location>
</feature>
<evidence type="ECO:0000256" key="2">
    <source>
        <dbReference type="ARBA" id="ARBA00023125"/>
    </source>
</evidence>